<evidence type="ECO:0000313" key="2">
    <source>
        <dbReference type="Proteomes" id="UP000242469"/>
    </source>
</evidence>
<dbReference type="Proteomes" id="UP000242469">
    <property type="component" value="Unassembled WGS sequence"/>
</dbReference>
<reference evidence="2" key="1">
    <citation type="submission" date="2016-10" db="EMBL/GenBank/DDBJ databases">
        <authorList>
            <person name="Varghese N."/>
            <person name="Submissions S."/>
        </authorList>
    </citation>
    <scope>NUCLEOTIDE SEQUENCE [LARGE SCALE GENOMIC DNA]</scope>
    <source>
        <strain evidence="2">DSM 11526</strain>
    </source>
</reference>
<sequence>MKTLVYHLHIPLLGALLLALMLAPSVKAETLQHVVNVDTSPAEISTVAR</sequence>
<accession>A0A1H3Y099</accession>
<evidence type="ECO:0000313" key="1">
    <source>
        <dbReference type="EMBL" id="SEA04218.1"/>
    </source>
</evidence>
<name>A0A1H3Y099_9GAMM</name>
<dbReference type="STRING" id="1122198.SAMN02745729_101306"/>
<keyword evidence="2" id="KW-1185">Reference proteome</keyword>
<proteinExistence type="predicted"/>
<protein>
    <submittedName>
        <fullName evidence="1">Uncharacterized protein</fullName>
    </submittedName>
</protein>
<organism evidence="1 2">
    <name type="scientific">Marinobacterium iners DSM 11526</name>
    <dbReference type="NCBI Taxonomy" id="1122198"/>
    <lineage>
        <taxon>Bacteria</taxon>
        <taxon>Pseudomonadati</taxon>
        <taxon>Pseudomonadota</taxon>
        <taxon>Gammaproteobacteria</taxon>
        <taxon>Oceanospirillales</taxon>
        <taxon>Oceanospirillaceae</taxon>
        <taxon>Marinobacterium</taxon>
    </lineage>
</organism>
<dbReference type="AlphaFoldDB" id="A0A1H3Y099"/>
<dbReference type="EMBL" id="FNRJ01000001">
    <property type="protein sequence ID" value="SEA04218.1"/>
    <property type="molecule type" value="Genomic_DNA"/>
</dbReference>
<gene>
    <name evidence="1" type="ORF">SAMN02745729_101306</name>
</gene>